<reference evidence="1 2" key="1">
    <citation type="submission" date="2016-03" db="EMBL/GenBank/DDBJ databases">
        <authorList>
            <person name="Ploux O."/>
        </authorList>
    </citation>
    <scope>NUCLEOTIDE SEQUENCE [LARGE SCALE GENOMIC DNA]</scope>
    <source>
        <strain evidence="1 2">URUG2</strain>
    </source>
</reference>
<accession>A0A2D3USW0</accession>
<keyword evidence="2" id="KW-1185">Reference proteome</keyword>
<evidence type="ECO:0000313" key="1">
    <source>
        <dbReference type="EMBL" id="CZT15810.1"/>
    </source>
</evidence>
<evidence type="ECO:0000313" key="2">
    <source>
        <dbReference type="Proteomes" id="UP000225277"/>
    </source>
</evidence>
<dbReference type="RefSeq" id="XP_023622706.1">
    <property type="nucleotide sequence ID" value="XM_023766938.1"/>
</dbReference>
<proteinExistence type="predicted"/>
<dbReference type="GeneID" id="35596882"/>
<dbReference type="Proteomes" id="UP000225277">
    <property type="component" value="Unassembled WGS sequence"/>
</dbReference>
<dbReference type="EMBL" id="FJUY01000002">
    <property type="protein sequence ID" value="CZT15810.1"/>
    <property type="molecule type" value="Genomic_DNA"/>
</dbReference>
<sequence length="212" mass="24040">MSSTAASRTCNTPELLEMILMECTTVDVTRARQVNSFFKGLIDDSLGLRRVMFLEPTVGPEVQQPVQQPPAELTEQAELPDWNFPHAVDCPCCDVIIHPFFGTTVLGEVILNSNAEMIAQSHEYNMRDMMAWPRGPWEKMLIVKSPRESVTVRYHMLRPGFGGMLDWNATMGDLRRATSREGYPFGITDVFAELEIVDMRQKPLRWAGNIFS</sequence>
<name>A0A2D3USW0_9PEZI</name>
<gene>
    <name evidence="1" type="ORF">RCC_01644</name>
</gene>
<dbReference type="AlphaFoldDB" id="A0A2D3USW0"/>
<dbReference type="OrthoDB" id="3650933at2759"/>
<organism evidence="1 2">
    <name type="scientific">Ramularia collo-cygni</name>
    <dbReference type="NCBI Taxonomy" id="112498"/>
    <lineage>
        <taxon>Eukaryota</taxon>
        <taxon>Fungi</taxon>
        <taxon>Dikarya</taxon>
        <taxon>Ascomycota</taxon>
        <taxon>Pezizomycotina</taxon>
        <taxon>Dothideomycetes</taxon>
        <taxon>Dothideomycetidae</taxon>
        <taxon>Mycosphaerellales</taxon>
        <taxon>Mycosphaerellaceae</taxon>
        <taxon>Ramularia</taxon>
    </lineage>
</organism>
<evidence type="ECO:0008006" key="3">
    <source>
        <dbReference type="Google" id="ProtNLM"/>
    </source>
</evidence>
<protein>
    <recommendedName>
        <fullName evidence="3">F-box domain-containing protein</fullName>
    </recommendedName>
</protein>